<comment type="similarity">
    <text evidence="3">Belongs to the wax synthase family.</text>
</comment>
<evidence type="ECO:0000259" key="9">
    <source>
        <dbReference type="Pfam" id="PF13813"/>
    </source>
</evidence>
<feature type="domain" description="Wax synthase" evidence="9">
    <location>
        <begin position="314"/>
        <end position="388"/>
    </location>
</feature>
<evidence type="ECO:0000256" key="2">
    <source>
        <dbReference type="ARBA" id="ARBA00005179"/>
    </source>
</evidence>
<evidence type="ECO:0000313" key="11">
    <source>
        <dbReference type="Proteomes" id="UP001160390"/>
    </source>
</evidence>
<dbReference type="PANTHER" id="PTHR31595">
    <property type="entry name" value="LONG-CHAIN-ALCOHOL O-FATTY-ACYLTRANSFERASE 3-RELATED"/>
    <property type="match status" value="1"/>
</dbReference>
<keyword evidence="6 8" id="KW-1133">Transmembrane helix</keyword>
<dbReference type="Proteomes" id="UP001160390">
    <property type="component" value="Unassembled WGS sequence"/>
</dbReference>
<evidence type="ECO:0000256" key="3">
    <source>
        <dbReference type="ARBA" id="ARBA00007282"/>
    </source>
</evidence>
<organism evidence="10 11">
    <name type="scientific">Clonostachys chloroleuca</name>
    <dbReference type="NCBI Taxonomy" id="1926264"/>
    <lineage>
        <taxon>Eukaryota</taxon>
        <taxon>Fungi</taxon>
        <taxon>Dikarya</taxon>
        <taxon>Ascomycota</taxon>
        <taxon>Pezizomycotina</taxon>
        <taxon>Sordariomycetes</taxon>
        <taxon>Hypocreomycetidae</taxon>
        <taxon>Hypocreales</taxon>
        <taxon>Bionectriaceae</taxon>
        <taxon>Clonostachys</taxon>
    </lineage>
</organism>
<dbReference type="InterPro" id="IPR032805">
    <property type="entry name" value="Wax_synthase_dom"/>
</dbReference>
<feature type="transmembrane region" description="Helical" evidence="8">
    <location>
        <begin position="12"/>
        <end position="31"/>
    </location>
</feature>
<evidence type="ECO:0000313" key="10">
    <source>
        <dbReference type="EMBL" id="CAI6094666.1"/>
    </source>
</evidence>
<accession>A0AA35Q5H9</accession>
<comment type="caution">
    <text evidence="10">The sequence shown here is derived from an EMBL/GenBank/DDBJ whole genome shotgun (WGS) entry which is preliminary data.</text>
</comment>
<proteinExistence type="inferred from homology"/>
<dbReference type="GO" id="GO:0006629">
    <property type="term" value="P:lipid metabolic process"/>
    <property type="evidence" value="ECO:0007669"/>
    <property type="project" value="InterPro"/>
</dbReference>
<reference evidence="10" key="1">
    <citation type="submission" date="2023-01" db="EMBL/GenBank/DDBJ databases">
        <authorList>
            <person name="Piombo E."/>
        </authorList>
    </citation>
    <scope>NUCLEOTIDE SEQUENCE</scope>
</reference>
<dbReference type="EMBL" id="CABFNP030001260">
    <property type="protein sequence ID" value="CAI6094666.1"/>
    <property type="molecule type" value="Genomic_DNA"/>
</dbReference>
<evidence type="ECO:0000256" key="7">
    <source>
        <dbReference type="ARBA" id="ARBA00023136"/>
    </source>
</evidence>
<protein>
    <recommendedName>
        <fullName evidence="9">Wax synthase domain-containing protein</fullName>
    </recommendedName>
</protein>
<evidence type="ECO:0000256" key="5">
    <source>
        <dbReference type="ARBA" id="ARBA00022692"/>
    </source>
</evidence>
<feature type="transmembrane region" description="Helical" evidence="8">
    <location>
        <begin position="444"/>
        <end position="463"/>
    </location>
</feature>
<evidence type="ECO:0000256" key="6">
    <source>
        <dbReference type="ARBA" id="ARBA00022989"/>
    </source>
</evidence>
<dbReference type="PANTHER" id="PTHR31595:SF57">
    <property type="entry name" value="OS04G0481900 PROTEIN"/>
    <property type="match status" value="1"/>
</dbReference>
<feature type="transmembrane region" description="Helical" evidence="8">
    <location>
        <begin position="38"/>
        <end position="56"/>
    </location>
</feature>
<dbReference type="Pfam" id="PF13813">
    <property type="entry name" value="MBOAT_2"/>
    <property type="match status" value="1"/>
</dbReference>
<keyword evidence="4" id="KW-0808">Transferase</keyword>
<dbReference type="AlphaFoldDB" id="A0AA35Q5H9"/>
<keyword evidence="5 8" id="KW-0812">Transmembrane</keyword>
<keyword evidence="7 8" id="KW-0472">Membrane</keyword>
<comment type="subcellular location">
    <subcellularLocation>
        <location evidence="1">Membrane</location>
        <topology evidence="1">Multi-pass membrane protein</topology>
    </subcellularLocation>
</comment>
<sequence length="471" mass="53926">MTLLPERWNAPGSLVPVAATGLLLWSTFSSISKPNARGHATIPLAAAFTIIAALNARDFSTNDVVNSIFARFVIIYFSHSLFILGFVSSSELEDERRRWLITGSMRPGGAHGTVIDDQQVPNDMPGSSNYVFSYKVLLNPLCFGTKWEVPLREAKVGGGDSLATSSAHKSRNITLESHLRQRPLPSNIRDKALPKPKSRIVFILRRLFTLFCRYLALCIYFDRDLFFWMPGGIAENRDDYVLRGNHFFFKSLPCLLVGRCSSDAHIHAQAVRATVLRLHWVLIQVVPDYLTLSSYHDVLAIIGVATGVDDPSEWPPIYGSITEAYTVRRFWSSFWHLLIYRSFSTFSRSILSILGFNGRRPISRYMHNILVFFLSGIMHDIVPWLLTPDQCIKCGCNHQIWRFVLQVFGMMVESVVQFVWRELERWLFGPGVVRVRLYVAMKRYLGYVWVLFWLMWVAEQTYIPFTYCLAS</sequence>
<gene>
    <name evidence="10" type="ORF">CCHLO57077_00012089</name>
</gene>
<dbReference type="GO" id="GO:0008374">
    <property type="term" value="F:O-acyltransferase activity"/>
    <property type="evidence" value="ECO:0007669"/>
    <property type="project" value="InterPro"/>
</dbReference>
<evidence type="ECO:0000256" key="4">
    <source>
        <dbReference type="ARBA" id="ARBA00022679"/>
    </source>
</evidence>
<evidence type="ECO:0000256" key="8">
    <source>
        <dbReference type="SAM" id="Phobius"/>
    </source>
</evidence>
<keyword evidence="11" id="KW-1185">Reference proteome</keyword>
<evidence type="ECO:0000256" key="1">
    <source>
        <dbReference type="ARBA" id="ARBA00004141"/>
    </source>
</evidence>
<dbReference type="GO" id="GO:0016020">
    <property type="term" value="C:membrane"/>
    <property type="evidence" value="ECO:0007669"/>
    <property type="project" value="UniProtKB-SubCell"/>
</dbReference>
<feature type="transmembrane region" description="Helical" evidence="8">
    <location>
        <begin position="68"/>
        <end position="88"/>
    </location>
</feature>
<dbReference type="InterPro" id="IPR044851">
    <property type="entry name" value="Wax_synthase"/>
</dbReference>
<name>A0AA35Q5H9_9HYPO</name>
<comment type="pathway">
    <text evidence="2">Secondary metabolite biosynthesis.</text>
</comment>